<feature type="region of interest" description="Disordered" evidence="1">
    <location>
        <begin position="72"/>
        <end position="113"/>
    </location>
</feature>
<name>D5WA37_PARAM</name>
<accession>D5WA37</accession>
<dbReference type="SUPFAM" id="SSF46955">
    <property type="entry name" value="Putative DNA-binding domain"/>
    <property type="match status" value="1"/>
</dbReference>
<dbReference type="Pfam" id="PF12728">
    <property type="entry name" value="HTH_17"/>
    <property type="match status" value="1"/>
</dbReference>
<evidence type="ECO:0000259" key="2">
    <source>
        <dbReference type="Pfam" id="PF12728"/>
    </source>
</evidence>
<feature type="domain" description="Helix-turn-helix" evidence="2">
    <location>
        <begin position="5"/>
        <end position="51"/>
    </location>
</feature>
<evidence type="ECO:0000313" key="3">
    <source>
        <dbReference type="EMBL" id="ADG14259.1"/>
    </source>
</evidence>
<evidence type="ECO:0000313" key="4">
    <source>
        <dbReference type="Proteomes" id="UP000002190"/>
    </source>
</evidence>
<dbReference type="HOGENOM" id="CLU_173953_0_0_4"/>
<proteinExistence type="predicted"/>
<dbReference type="KEGG" id="bge:BC1002_0151"/>
<dbReference type="AlphaFoldDB" id="D5WA37"/>
<reference evidence="3 4" key="1">
    <citation type="submission" date="2010-04" db="EMBL/GenBank/DDBJ databases">
        <title>Complete sequence of chromosome 1 of Burkholderia sp. CCGE1002.</title>
        <authorList>
            <consortium name="US DOE Joint Genome Institute"/>
            <person name="Lucas S."/>
            <person name="Copeland A."/>
            <person name="Lapidus A."/>
            <person name="Cheng J.-F."/>
            <person name="Bruce D."/>
            <person name="Goodwin L."/>
            <person name="Pitluck S."/>
            <person name="Chertkov O."/>
            <person name="Detter J.C."/>
            <person name="Han C."/>
            <person name="Tapia R."/>
            <person name="Land M."/>
            <person name="Hauser L."/>
            <person name="Kyrpides N."/>
            <person name="Ovchinnikova G."/>
            <person name="Martinez-Romero E."/>
            <person name="Hernandez M.A.R."/>
            <person name="Tiedje J.M."/>
            <person name="Woyke T."/>
        </authorList>
    </citation>
    <scope>NUCLEOTIDE SEQUENCE [LARGE SCALE GENOMIC DNA]</scope>
    <source>
        <strain evidence="3 4">CCGE1002</strain>
    </source>
</reference>
<reference evidence="3 4" key="2">
    <citation type="journal article" date="2012" name="J. Bacteriol.">
        <title>Genome Sequences of Burkholderia sp. Strains CCGE1002 and H160, Isolated from Legume Nodules in Mexico and Brazil.</title>
        <authorList>
            <person name="Ormeno-Orrillo E."/>
            <person name="Rogel M.A."/>
            <person name="Chueire L.M."/>
            <person name="Tiedje J.M."/>
            <person name="Martinez-Romero E."/>
            <person name="Hungria M."/>
        </authorList>
    </citation>
    <scope>NUCLEOTIDE SEQUENCE [LARGE SCALE GENOMIC DNA]</scope>
    <source>
        <strain evidence="3 4">CCGE1002</strain>
    </source>
</reference>
<dbReference type="NCBIfam" id="TIGR01764">
    <property type="entry name" value="excise"/>
    <property type="match status" value="1"/>
</dbReference>
<dbReference type="GeneID" id="301091555"/>
<dbReference type="GO" id="GO:0003677">
    <property type="term" value="F:DNA binding"/>
    <property type="evidence" value="ECO:0007669"/>
    <property type="project" value="InterPro"/>
</dbReference>
<dbReference type="Proteomes" id="UP000002190">
    <property type="component" value="Chromosome 1"/>
</dbReference>
<evidence type="ECO:0000256" key="1">
    <source>
        <dbReference type="SAM" id="MobiDB-lite"/>
    </source>
</evidence>
<dbReference type="InterPro" id="IPR009061">
    <property type="entry name" value="DNA-bd_dom_put_sf"/>
</dbReference>
<protein>
    <submittedName>
        <fullName evidence="3">DNA binding domain protein, excisionase family</fullName>
    </submittedName>
</protein>
<dbReference type="InterPro" id="IPR041657">
    <property type="entry name" value="HTH_17"/>
</dbReference>
<sequence length="113" mass="12721">MARTFDIDECADFLKVERKTALKLAQQGELPGARIGRAWVFLEDDVVEYLRVQVRHQMVERQNNEAIEKGFEKARANNIPTPAPLLRKATGGGRRRPLPVLPDLPNGGTDSRK</sequence>
<dbReference type="InterPro" id="IPR010093">
    <property type="entry name" value="SinI_DNA-bd"/>
</dbReference>
<dbReference type="EMBL" id="CP002013">
    <property type="protein sequence ID" value="ADG14259.1"/>
    <property type="molecule type" value="Genomic_DNA"/>
</dbReference>
<dbReference type="RefSeq" id="WP_013088162.1">
    <property type="nucleotide sequence ID" value="NC_014117.1"/>
</dbReference>
<dbReference type="eggNOG" id="ENOG5031IZJ">
    <property type="taxonomic scope" value="Bacteria"/>
</dbReference>
<gene>
    <name evidence="3" type="ordered locus">BC1002_0151</name>
</gene>
<organism evidence="3 4">
    <name type="scientific">Paraburkholderia atlantica</name>
    <dbReference type="NCBI Taxonomy" id="2654982"/>
    <lineage>
        <taxon>Bacteria</taxon>
        <taxon>Pseudomonadati</taxon>
        <taxon>Pseudomonadota</taxon>
        <taxon>Betaproteobacteria</taxon>
        <taxon>Burkholderiales</taxon>
        <taxon>Burkholderiaceae</taxon>
        <taxon>Paraburkholderia</taxon>
    </lineage>
</organism>